<accession>A0AAN7PYJ6</accession>
<comment type="caution">
    <text evidence="2">The sequence shown here is derived from an EMBL/GenBank/DDBJ whole genome shotgun (WGS) entry which is preliminary data.</text>
</comment>
<proteinExistence type="predicted"/>
<evidence type="ECO:0000313" key="3">
    <source>
        <dbReference type="Proteomes" id="UP001353858"/>
    </source>
</evidence>
<keyword evidence="3" id="KW-1185">Reference proteome</keyword>
<feature type="compositionally biased region" description="Acidic residues" evidence="1">
    <location>
        <begin position="45"/>
        <end position="56"/>
    </location>
</feature>
<feature type="compositionally biased region" description="Basic and acidic residues" evidence="1">
    <location>
        <begin position="57"/>
        <end position="75"/>
    </location>
</feature>
<reference evidence="3" key="1">
    <citation type="submission" date="2023-01" db="EMBL/GenBank/DDBJ databases">
        <title>Key to firefly adult light organ development and bioluminescence: homeobox transcription factors regulate luciferase expression and transportation to peroxisome.</title>
        <authorList>
            <person name="Fu X."/>
        </authorList>
    </citation>
    <scope>NUCLEOTIDE SEQUENCE [LARGE SCALE GENOMIC DNA]</scope>
</reference>
<feature type="compositionally biased region" description="Basic and acidic residues" evidence="1">
    <location>
        <begin position="15"/>
        <end position="30"/>
    </location>
</feature>
<evidence type="ECO:0000256" key="1">
    <source>
        <dbReference type="SAM" id="MobiDB-lite"/>
    </source>
</evidence>
<gene>
    <name evidence="2" type="ORF">RN001_014479</name>
</gene>
<sequence length="109" mass="12398">MLNIYQNYEDDSEEIESHVEEQDDSQKDQIENEEETHEDNLPYTEESESEKEENEFIDDKDYLPKTKESAQRVEVELGSSGRDLMNSGVTTAGPADATRWGPQPQGASI</sequence>
<evidence type="ECO:0000313" key="2">
    <source>
        <dbReference type="EMBL" id="KAK4872450.1"/>
    </source>
</evidence>
<dbReference type="EMBL" id="JARPUR010000007">
    <property type="protein sequence ID" value="KAK4872450.1"/>
    <property type="molecule type" value="Genomic_DNA"/>
</dbReference>
<organism evidence="2 3">
    <name type="scientific">Aquatica leii</name>
    <dbReference type="NCBI Taxonomy" id="1421715"/>
    <lineage>
        <taxon>Eukaryota</taxon>
        <taxon>Metazoa</taxon>
        <taxon>Ecdysozoa</taxon>
        <taxon>Arthropoda</taxon>
        <taxon>Hexapoda</taxon>
        <taxon>Insecta</taxon>
        <taxon>Pterygota</taxon>
        <taxon>Neoptera</taxon>
        <taxon>Endopterygota</taxon>
        <taxon>Coleoptera</taxon>
        <taxon>Polyphaga</taxon>
        <taxon>Elateriformia</taxon>
        <taxon>Elateroidea</taxon>
        <taxon>Lampyridae</taxon>
        <taxon>Luciolinae</taxon>
        <taxon>Aquatica</taxon>
    </lineage>
</organism>
<dbReference type="Proteomes" id="UP001353858">
    <property type="component" value="Unassembled WGS sequence"/>
</dbReference>
<protein>
    <submittedName>
        <fullName evidence="2">Uncharacterized protein</fullName>
    </submittedName>
</protein>
<name>A0AAN7PYJ6_9COLE</name>
<dbReference type="AlphaFoldDB" id="A0AAN7PYJ6"/>
<feature type="region of interest" description="Disordered" evidence="1">
    <location>
        <begin position="1"/>
        <end position="109"/>
    </location>
</feature>